<evidence type="ECO:0000256" key="1">
    <source>
        <dbReference type="ARBA" id="ARBA00004604"/>
    </source>
</evidence>
<dbReference type="Pfam" id="PF24779">
    <property type="entry name" value="UTP23_sensor"/>
    <property type="match status" value="1"/>
</dbReference>
<comment type="subcellular location">
    <subcellularLocation>
        <location evidence="1">Nucleus</location>
        <location evidence="1">Nucleolus</location>
    </subcellularLocation>
</comment>
<dbReference type="Gene3D" id="3.40.50.1010">
    <property type="entry name" value="5'-nuclease"/>
    <property type="match status" value="1"/>
</dbReference>
<feature type="region of interest" description="Disordered" evidence="8">
    <location>
        <begin position="186"/>
        <end position="209"/>
    </location>
</feature>
<comment type="caution">
    <text evidence="10">The sequence shown here is derived from an EMBL/GenBank/DDBJ whole genome shotgun (WGS) entry which is preliminary data.</text>
</comment>
<protein>
    <recommendedName>
        <fullName evidence="7">U three protein 23</fullName>
    </recommendedName>
</protein>
<organism evidence="10 11">
    <name type="scientific">Clydaea vesicula</name>
    <dbReference type="NCBI Taxonomy" id="447962"/>
    <lineage>
        <taxon>Eukaryota</taxon>
        <taxon>Fungi</taxon>
        <taxon>Fungi incertae sedis</taxon>
        <taxon>Chytridiomycota</taxon>
        <taxon>Chytridiomycota incertae sedis</taxon>
        <taxon>Chytridiomycetes</taxon>
        <taxon>Lobulomycetales</taxon>
        <taxon>Lobulomycetaceae</taxon>
        <taxon>Clydaea</taxon>
    </lineage>
</organism>
<comment type="function">
    <text evidence="5">Involved in rRNA-processing and ribosome biogenesis.</text>
</comment>
<keyword evidence="2" id="KW-0690">Ribosome biogenesis</keyword>
<feature type="domain" description="UTP23 sensor motif region" evidence="9">
    <location>
        <begin position="195"/>
        <end position="211"/>
    </location>
</feature>
<name>A0AAD5U1H5_9FUNG</name>
<evidence type="ECO:0000313" key="10">
    <source>
        <dbReference type="EMBL" id="KAJ3215825.1"/>
    </source>
</evidence>
<sequence>MRVKRQKQQKKIMAVYTNSFQFREPFQVLVDGTFLNAANLMNSNLEESIPRIFAAQVKLMTTNCVHVELKTLGYHYKVPASIAASMEKRKCNHYPPKSPAECFQGILGEENKFRYCVATQDKNLRSILRKIPGTPLIYINKSVMILEPTSPATTKRAEELELEKSKPLSHEKILVLKKAELQQKESESNLAFNNKKKKPAAPNPLSCKKKKPKIVPKLVAKLEAAPLIKESDTVSKVKSQDLEKTLTSLKRKKDVNLSEIDESINDVMSTSIKKKRKRRKSNKKLQSTD</sequence>
<dbReference type="GO" id="GO:0032040">
    <property type="term" value="C:small-subunit processome"/>
    <property type="evidence" value="ECO:0007669"/>
    <property type="project" value="InterPro"/>
</dbReference>
<proteinExistence type="inferred from homology"/>
<dbReference type="Proteomes" id="UP001211065">
    <property type="component" value="Unassembled WGS sequence"/>
</dbReference>
<dbReference type="InterPro" id="IPR029060">
    <property type="entry name" value="PIN-like_dom_sf"/>
</dbReference>
<keyword evidence="3" id="KW-0698">rRNA processing</keyword>
<evidence type="ECO:0000256" key="2">
    <source>
        <dbReference type="ARBA" id="ARBA00022517"/>
    </source>
</evidence>
<gene>
    <name evidence="10" type="primary">UTP23</name>
    <name evidence="10" type="ORF">HK099_006183</name>
</gene>
<evidence type="ECO:0000256" key="7">
    <source>
        <dbReference type="ARBA" id="ARBA00076388"/>
    </source>
</evidence>
<evidence type="ECO:0000256" key="6">
    <source>
        <dbReference type="ARBA" id="ARBA00038503"/>
    </source>
</evidence>
<dbReference type="PANTHER" id="PTHR12416">
    <property type="entry name" value="RRNA-PROCESSING PROTEIN UTP23 HOMOLOG"/>
    <property type="match status" value="1"/>
</dbReference>
<evidence type="ECO:0000256" key="4">
    <source>
        <dbReference type="ARBA" id="ARBA00023242"/>
    </source>
</evidence>
<evidence type="ECO:0000259" key="9">
    <source>
        <dbReference type="Pfam" id="PF24779"/>
    </source>
</evidence>
<evidence type="ECO:0000256" key="5">
    <source>
        <dbReference type="ARBA" id="ARBA00037300"/>
    </source>
</evidence>
<dbReference type="EMBL" id="JADGJW010000518">
    <property type="protein sequence ID" value="KAJ3215825.1"/>
    <property type="molecule type" value="Genomic_DNA"/>
</dbReference>
<dbReference type="Pfam" id="PF04900">
    <property type="entry name" value="Fcf1"/>
    <property type="match status" value="1"/>
</dbReference>
<keyword evidence="4" id="KW-0539">Nucleus</keyword>
<dbReference type="InterPro" id="IPR057776">
    <property type="entry name" value="UTP23_sensor"/>
</dbReference>
<accession>A0AAD5U1H5</accession>
<reference evidence="10" key="1">
    <citation type="submission" date="2020-05" db="EMBL/GenBank/DDBJ databases">
        <title>Phylogenomic resolution of chytrid fungi.</title>
        <authorList>
            <person name="Stajich J.E."/>
            <person name="Amses K."/>
            <person name="Simmons R."/>
            <person name="Seto K."/>
            <person name="Myers J."/>
            <person name="Bonds A."/>
            <person name="Quandt C.A."/>
            <person name="Barry K."/>
            <person name="Liu P."/>
            <person name="Grigoriev I."/>
            <person name="Longcore J.E."/>
            <person name="James T.Y."/>
        </authorList>
    </citation>
    <scope>NUCLEOTIDE SEQUENCE</scope>
    <source>
        <strain evidence="10">JEL0476</strain>
    </source>
</reference>
<dbReference type="InterPro" id="IPR006984">
    <property type="entry name" value="Fcf1/UTP23"/>
</dbReference>
<keyword evidence="11" id="KW-1185">Reference proteome</keyword>
<evidence type="ECO:0000256" key="8">
    <source>
        <dbReference type="SAM" id="MobiDB-lite"/>
    </source>
</evidence>
<dbReference type="GO" id="GO:0006364">
    <property type="term" value="P:rRNA processing"/>
    <property type="evidence" value="ECO:0007669"/>
    <property type="project" value="UniProtKB-KW"/>
</dbReference>
<feature type="compositionally biased region" description="Basic residues" evidence="8">
    <location>
        <begin position="272"/>
        <end position="283"/>
    </location>
</feature>
<dbReference type="AlphaFoldDB" id="A0AAD5U1H5"/>
<dbReference type="FunFam" id="3.40.50.1010:FF:000006">
    <property type="entry name" value="rRNA-processing protein UTP23 homolog"/>
    <property type="match status" value="1"/>
</dbReference>
<comment type="similarity">
    <text evidence="6">Belongs to the UTP23/FCF1 family. UTP23 subfamily.</text>
</comment>
<dbReference type="SUPFAM" id="SSF88723">
    <property type="entry name" value="PIN domain-like"/>
    <property type="match status" value="1"/>
</dbReference>
<evidence type="ECO:0000313" key="11">
    <source>
        <dbReference type="Proteomes" id="UP001211065"/>
    </source>
</evidence>
<evidence type="ECO:0000256" key="3">
    <source>
        <dbReference type="ARBA" id="ARBA00022552"/>
    </source>
</evidence>
<feature type="region of interest" description="Disordered" evidence="8">
    <location>
        <begin position="266"/>
        <end position="289"/>
    </location>
</feature>